<dbReference type="Pfam" id="PF02557">
    <property type="entry name" value="VanY"/>
    <property type="match status" value="1"/>
</dbReference>
<dbReference type="SUPFAM" id="SSF55166">
    <property type="entry name" value="Hedgehog/DD-peptidase"/>
    <property type="match status" value="1"/>
</dbReference>
<dbReference type="Gene3D" id="3.30.1380.10">
    <property type="match status" value="1"/>
</dbReference>
<accession>A0ABW2QBC6</accession>
<dbReference type="CDD" id="cd14846">
    <property type="entry name" value="Peptidase_M15_like"/>
    <property type="match status" value="1"/>
</dbReference>
<evidence type="ECO:0000313" key="2">
    <source>
        <dbReference type="EMBL" id="MFC7405232.1"/>
    </source>
</evidence>
<evidence type="ECO:0000259" key="1">
    <source>
        <dbReference type="Pfam" id="PF02557"/>
    </source>
</evidence>
<dbReference type="InterPro" id="IPR003709">
    <property type="entry name" value="VanY-like_core_dom"/>
</dbReference>
<name>A0ABW2QBC6_9MICO</name>
<protein>
    <submittedName>
        <fullName evidence="2">M15 family metallopeptidase</fullName>
    </submittedName>
</protein>
<dbReference type="Proteomes" id="UP001596455">
    <property type="component" value="Unassembled WGS sequence"/>
</dbReference>
<dbReference type="PANTHER" id="PTHR34385">
    <property type="entry name" value="D-ALANYL-D-ALANINE CARBOXYPEPTIDASE"/>
    <property type="match status" value="1"/>
</dbReference>
<dbReference type="InterPro" id="IPR009045">
    <property type="entry name" value="Zn_M74/Hedgehog-like"/>
</dbReference>
<comment type="caution">
    <text evidence="2">The sequence shown here is derived from an EMBL/GenBank/DDBJ whole genome shotgun (WGS) entry which is preliminary data.</text>
</comment>
<dbReference type="InterPro" id="IPR052179">
    <property type="entry name" value="DD-CPase-like"/>
</dbReference>
<feature type="domain" description="D-alanyl-D-alanine carboxypeptidase-like core" evidence="1">
    <location>
        <begin position="80"/>
        <end position="178"/>
    </location>
</feature>
<keyword evidence="3" id="KW-1185">Reference proteome</keyword>
<dbReference type="PANTHER" id="PTHR34385:SF1">
    <property type="entry name" value="PEPTIDOGLYCAN L-ALANYL-D-GLUTAMATE ENDOPEPTIDASE CWLK"/>
    <property type="match status" value="1"/>
</dbReference>
<dbReference type="EMBL" id="JBHTCQ010000001">
    <property type="protein sequence ID" value="MFC7405232.1"/>
    <property type="molecule type" value="Genomic_DNA"/>
</dbReference>
<reference evidence="3" key="1">
    <citation type="journal article" date="2019" name="Int. J. Syst. Evol. Microbiol.">
        <title>The Global Catalogue of Microorganisms (GCM) 10K type strain sequencing project: providing services to taxonomists for standard genome sequencing and annotation.</title>
        <authorList>
            <consortium name="The Broad Institute Genomics Platform"/>
            <consortium name="The Broad Institute Genome Sequencing Center for Infectious Disease"/>
            <person name="Wu L."/>
            <person name="Ma J."/>
        </authorList>
    </citation>
    <scope>NUCLEOTIDE SEQUENCE [LARGE SCALE GENOMIC DNA]</scope>
    <source>
        <strain evidence="3">JCM 1490</strain>
    </source>
</reference>
<proteinExistence type="predicted"/>
<evidence type="ECO:0000313" key="3">
    <source>
        <dbReference type="Proteomes" id="UP001596455"/>
    </source>
</evidence>
<sequence>MTRTTAAGRTHRGTLSPLAAGLVVVAILGGLVLQSVTASSSGDARVDPTSDGTVTEADGVLPDGATAFDEQYPGVANLGADLLRALQDASTDAADEGVVIVANSGWRSAEYQDQLLRETVSAYGSEAEAARWVATAETSSHVSGDAVDVGGQAATVWLAEHGAAYGLCPVYANEPWHYELRPEAVGRRCPPTYADPTDDPRMQQ</sequence>
<organism evidence="2 3">
    <name type="scientific">Georgenia alba</name>
    <dbReference type="NCBI Taxonomy" id="2233858"/>
    <lineage>
        <taxon>Bacteria</taxon>
        <taxon>Bacillati</taxon>
        <taxon>Actinomycetota</taxon>
        <taxon>Actinomycetes</taxon>
        <taxon>Micrococcales</taxon>
        <taxon>Bogoriellaceae</taxon>
        <taxon>Georgenia</taxon>
    </lineage>
</organism>
<gene>
    <name evidence="2" type="ORF">ACFQQL_08950</name>
</gene>
<dbReference type="RefSeq" id="WP_382393376.1">
    <property type="nucleotide sequence ID" value="NZ_JBHTCQ010000001.1"/>
</dbReference>